<organism evidence="2 3">
    <name type="scientific">Galerina marginata (strain CBS 339.88)</name>
    <dbReference type="NCBI Taxonomy" id="685588"/>
    <lineage>
        <taxon>Eukaryota</taxon>
        <taxon>Fungi</taxon>
        <taxon>Dikarya</taxon>
        <taxon>Basidiomycota</taxon>
        <taxon>Agaricomycotina</taxon>
        <taxon>Agaricomycetes</taxon>
        <taxon>Agaricomycetidae</taxon>
        <taxon>Agaricales</taxon>
        <taxon>Agaricineae</taxon>
        <taxon>Strophariaceae</taxon>
        <taxon>Galerina</taxon>
    </lineage>
</organism>
<reference evidence="3" key="1">
    <citation type="journal article" date="2014" name="Proc. Natl. Acad. Sci. U.S.A.">
        <title>Extensive sampling of basidiomycete genomes demonstrates inadequacy of the white-rot/brown-rot paradigm for wood decay fungi.</title>
        <authorList>
            <person name="Riley R."/>
            <person name="Salamov A.A."/>
            <person name="Brown D.W."/>
            <person name="Nagy L.G."/>
            <person name="Floudas D."/>
            <person name="Held B.W."/>
            <person name="Levasseur A."/>
            <person name="Lombard V."/>
            <person name="Morin E."/>
            <person name="Otillar R."/>
            <person name="Lindquist E.A."/>
            <person name="Sun H."/>
            <person name="LaButti K.M."/>
            <person name="Schmutz J."/>
            <person name="Jabbour D."/>
            <person name="Luo H."/>
            <person name="Baker S.E."/>
            <person name="Pisabarro A.G."/>
            <person name="Walton J.D."/>
            <person name="Blanchette R.A."/>
            <person name="Henrissat B."/>
            <person name="Martin F."/>
            <person name="Cullen D."/>
            <person name="Hibbett D.S."/>
            <person name="Grigoriev I.V."/>
        </authorList>
    </citation>
    <scope>NUCLEOTIDE SEQUENCE [LARGE SCALE GENOMIC DNA]</scope>
    <source>
        <strain evidence="3">CBS 339.88</strain>
    </source>
</reference>
<dbReference type="PRINTS" id="PR01217">
    <property type="entry name" value="PRICHEXTENSN"/>
</dbReference>
<sequence length="335" mass="35458">MFRPHTTNSATKLVHLELQRGACGASREGSGKIQATPPLTVVTASTTANTIPLYALPSARPPRPASHLPLYLPPLPHPKCSPAPSPPAPRPAPSSTSSTRSSLPAPPPAPPDTSPTILSNLIYAIYAHYAGARAVPWQTMPTEKIQPKSTSLDKEVGQAAGSSKGRVHGTRPRSLPPPPSSLAPGGTGKRRGDELAEAAPGKPVSWHESPPPPLLRRARRLIQLLQLQRRNSVPTIQTTSEEKDRPMVEYRVELAGAAPGTSSRISSSSSSSSFSSSYLPCLPPSSSGSSAAVKCPQFEQRPPVEVEEVGRASPSPPPDDLERRPFHPLRSSIPA</sequence>
<dbReference type="HOGENOM" id="CLU_829116_0_0_1"/>
<keyword evidence="3" id="KW-1185">Reference proteome</keyword>
<feature type="compositionally biased region" description="Pro residues" evidence="1">
    <location>
        <begin position="104"/>
        <end position="113"/>
    </location>
</feature>
<feature type="region of interest" description="Disordered" evidence="1">
    <location>
        <begin position="256"/>
        <end position="335"/>
    </location>
</feature>
<accession>A0A067S6I7</accession>
<feature type="compositionally biased region" description="Low complexity" evidence="1">
    <location>
        <begin position="93"/>
        <end position="103"/>
    </location>
</feature>
<feature type="region of interest" description="Disordered" evidence="1">
    <location>
        <begin position="145"/>
        <end position="213"/>
    </location>
</feature>
<evidence type="ECO:0000313" key="3">
    <source>
        <dbReference type="Proteomes" id="UP000027222"/>
    </source>
</evidence>
<feature type="compositionally biased region" description="Low complexity" evidence="1">
    <location>
        <begin position="262"/>
        <end position="290"/>
    </location>
</feature>
<dbReference type="AlphaFoldDB" id="A0A067S6I7"/>
<dbReference type="EMBL" id="KL142444">
    <property type="protein sequence ID" value="KDR65502.1"/>
    <property type="molecule type" value="Genomic_DNA"/>
</dbReference>
<dbReference type="Proteomes" id="UP000027222">
    <property type="component" value="Unassembled WGS sequence"/>
</dbReference>
<proteinExistence type="predicted"/>
<feature type="compositionally biased region" description="Pro residues" evidence="1">
    <location>
        <begin position="71"/>
        <end position="92"/>
    </location>
</feature>
<protein>
    <submittedName>
        <fullName evidence="2">Uncharacterized protein</fullName>
    </submittedName>
</protein>
<evidence type="ECO:0000256" key="1">
    <source>
        <dbReference type="SAM" id="MobiDB-lite"/>
    </source>
</evidence>
<feature type="region of interest" description="Disordered" evidence="1">
    <location>
        <begin position="56"/>
        <end position="113"/>
    </location>
</feature>
<gene>
    <name evidence="2" type="ORF">GALMADRAFT_148647</name>
</gene>
<name>A0A067S6I7_GALM3</name>
<evidence type="ECO:0000313" key="2">
    <source>
        <dbReference type="EMBL" id="KDR65502.1"/>
    </source>
</evidence>